<feature type="region of interest" description="Disordered" evidence="5">
    <location>
        <begin position="1"/>
        <end position="35"/>
    </location>
</feature>
<accession>A0A6A0H0N2</accession>
<evidence type="ECO:0000256" key="4">
    <source>
        <dbReference type="RuleBase" id="RU364026"/>
    </source>
</evidence>
<dbReference type="PANTHER" id="PTHR12884:SF0">
    <property type="entry name" value="60S RIBOSOMAL PROTEIN L29"/>
    <property type="match status" value="1"/>
</dbReference>
<keyword evidence="7" id="KW-1185">Reference proteome</keyword>
<dbReference type="Proteomes" id="UP000711488">
    <property type="component" value="Unassembled WGS sequence"/>
</dbReference>
<dbReference type="AlphaFoldDB" id="A0A6A0H0N2"/>
<dbReference type="EMBL" id="JQDR03009839">
    <property type="protein sequence ID" value="KAA0195128.1"/>
    <property type="molecule type" value="Genomic_DNA"/>
</dbReference>
<dbReference type="GO" id="GO:0003735">
    <property type="term" value="F:structural constituent of ribosome"/>
    <property type="evidence" value="ECO:0007669"/>
    <property type="project" value="UniProtKB-UniRule"/>
</dbReference>
<reference evidence="8" key="4">
    <citation type="submission" date="2025-04" db="UniProtKB">
        <authorList>
            <consortium name="RefSeq"/>
        </authorList>
    </citation>
    <scope>IDENTIFICATION</scope>
    <source>
        <tissue evidence="8">Whole organism</tissue>
    </source>
</reference>
<dbReference type="RefSeq" id="XP_018010456.1">
    <property type="nucleotide sequence ID" value="XM_018154967.2"/>
</dbReference>
<dbReference type="GO" id="GO:0022625">
    <property type="term" value="C:cytosolic large ribosomal subunit"/>
    <property type="evidence" value="ECO:0007669"/>
    <property type="project" value="TreeGrafter"/>
</dbReference>
<dbReference type="OrthoDB" id="996720at2759"/>
<reference evidence="6" key="1">
    <citation type="submission" date="2014-08" db="EMBL/GenBank/DDBJ databases">
        <authorList>
            <person name="Murali S."/>
            <person name="Richards S."/>
            <person name="Bandaranaike D."/>
            <person name="Bellair M."/>
            <person name="Blankenburg K."/>
            <person name="Chao H."/>
            <person name="Dinh H."/>
            <person name="Doddapaneni H."/>
            <person name="Dugan-Rocha S."/>
            <person name="Elkadiri S."/>
            <person name="Gnanaolivu R."/>
            <person name="Hughes D."/>
            <person name="Lee S."/>
            <person name="Li M."/>
            <person name="Ming W."/>
            <person name="Munidasa M."/>
            <person name="Muniz J."/>
            <person name="Nguyen L."/>
            <person name="Osuji N."/>
            <person name="Pu L.-L."/>
            <person name="Puazo M."/>
            <person name="Skinner E."/>
            <person name="Qu C."/>
            <person name="Quiroz J."/>
            <person name="Raj R."/>
            <person name="Weissenberger G."/>
            <person name="Xin Y."/>
            <person name="Zou X."/>
            <person name="Han Y."/>
            <person name="Worley K."/>
            <person name="Muzny D."/>
            <person name="Gibbs R."/>
        </authorList>
    </citation>
    <scope>NUCLEOTIDE SEQUENCE</scope>
    <source>
        <strain evidence="6">HAZT.00-mixed</strain>
        <tissue evidence="6">Whole organism</tissue>
    </source>
</reference>
<keyword evidence="3 4" id="KW-0687">Ribonucleoprotein</keyword>
<comment type="similarity">
    <text evidence="1 4">Belongs to the eukaryotic ribosomal protein eL29 family.</text>
</comment>
<dbReference type="OMA" id="HESTRGM"/>
<keyword evidence="2 4" id="KW-0689">Ribosomal protein</keyword>
<reference evidence="6" key="3">
    <citation type="submission" date="2019-06" db="EMBL/GenBank/DDBJ databases">
        <authorList>
            <person name="Poynton C."/>
            <person name="Hasenbein S."/>
            <person name="Benoit J.B."/>
            <person name="Sepulveda M.S."/>
            <person name="Poelchau M.F."/>
            <person name="Murali S.C."/>
            <person name="Chen S."/>
            <person name="Glastad K.M."/>
            <person name="Werren J.H."/>
            <person name="Vineis J.H."/>
            <person name="Bowen J.L."/>
            <person name="Friedrich M."/>
            <person name="Jones J."/>
            <person name="Robertson H.M."/>
            <person name="Feyereisen R."/>
            <person name="Mechler-Hickson A."/>
            <person name="Mathers N."/>
            <person name="Lee C.E."/>
            <person name="Colbourne J.K."/>
            <person name="Biales A."/>
            <person name="Johnston J.S."/>
            <person name="Wellborn G.A."/>
            <person name="Rosendale A.J."/>
            <person name="Cridge A.G."/>
            <person name="Munoz-Torres M.C."/>
            <person name="Bain P.A."/>
            <person name="Manny A.R."/>
            <person name="Major K.M."/>
            <person name="Lambert F.N."/>
            <person name="Vulpe C.D."/>
            <person name="Tuck P."/>
            <person name="Blalock B.J."/>
            <person name="Lin Y.-Y."/>
            <person name="Smith M.E."/>
            <person name="Ochoa-Acuna H."/>
            <person name="Chen M.-J.M."/>
            <person name="Childers C.P."/>
            <person name="Qu J."/>
            <person name="Dugan S."/>
            <person name="Lee S.L."/>
            <person name="Chao H."/>
            <person name="Dinh H."/>
            <person name="Han Y."/>
            <person name="Doddapaneni H."/>
            <person name="Worley K.C."/>
            <person name="Muzny D.M."/>
            <person name="Gibbs R.A."/>
            <person name="Richards S."/>
        </authorList>
    </citation>
    <scope>NUCLEOTIDE SEQUENCE</scope>
    <source>
        <strain evidence="6">HAZT.00-mixed</strain>
        <tissue evidence="6">Whole organism</tissue>
    </source>
</reference>
<evidence type="ECO:0000313" key="7">
    <source>
        <dbReference type="Proteomes" id="UP000694843"/>
    </source>
</evidence>
<dbReference type="GeneID" id="108667871"/>
<organism evidence="6">
    <name type="scientific">Hyalella azteca</name>
    <name type="common">Amphipod</name>
    <dbReference type="NCBI Taxonomy" id="294128"/>
    <lineage>
        <taxon>Eukaryota</taxon>
        <taxon>Metazoa</taxon>
        <taxon>Ecdysozoa</taxon>
        <taxon>Arthropoda</taxon>
        <taxon>Crustacea</taxon>
        <taxon>Multicrustacea</taxon>
        <taxon>Malacostraca</taxon>
        <taxon>Eumalacostraca</taxon>
        <taxon>Peracarida</taxon>
        <taxon>Amphipoda</taxon>
        <taxon>Senticaudata</taxon>
        <taxon>Talitrida</taxon>
        <taxon>Talitroidea</taxon>
        <taxon>Hyalellidae</taxon>
        <taxon>Hyalella</taxon>
    </lineage>
</organism>
<evidence type="ECO:0000256" key="2">
    <source>
        <dbReference type="ARBA" id="ARBA00022980"/>
    </source>
</evidence>
<dbReference type="InterPro" id="IPR002673">
    <property type="entry name" value="Ribosomal_eL29"/>
</dbReference>
<evidence type="ECO:0000256" key="3">
    <source>
        <dbReference type="ARBA" id="ARBA00023274"/>
    </source>
</evidence>
<dbReference type="GO" id="GO:0002181">
    <property type="term" value="P:cytoplasmic translation"/>
    <property type="evidence" value="ECO:0007669"/>
    <property type="project" value="TreeGrafter"/>
</dbReference>
<evidence type="ECO:0000256" key="1">
    <source>
        <dbReference type="ARBA" id="ARBA00010247"/>
    </source>
</evidence>
<dbReference type="KEGG" id="hazt:108667871"/>
<gene>
    <name evidence="8" type="primary">LOC108667871</name>
    <name evidence="6" type="ORF">HAZT_HAZT005939</name>
</gene>
<dbReference type="Proteomes" id="UP000694843">
    <property type="component" value="Unplaced"/>
</dbReference>
<feature type="compositionally biased region" description="Basic residues" evidence="5">
    <location>
        <begin position="1"/>
        <end position="26"/>
    </location>
</feature>
<proteinExistence type="inferred from homology"/>
<dbReference type="CTD" id="6159"/>
<dbReference type="Gene3D" id="6.10.140.1730">
    <property type="match status" value="1"/>
</dbReference>
<sequence length="85" mass="10289">MAKSKNHTNRNKSRKDHKNGIKKPKVPRFPDRLGCCPKFRRNLRKSRKNQVSLREQRKRCERRRKVREIKLQAIKQEQEAIMAKP</sequence>
<dbReference type="Pfam" id="PF01779">
    <property type="entry name" value="Ribosomal_L29e"/>
    <property type="match status" value="1"/>
</dbReference>
<name>A0A6A0H0N2_HYAAZ</name>
<evidence type="ECO:0000313" key="8">
    <source>
        <dbReference type="RefSeq" id="XP_018010456.1"/>
    </source>
</evidence>
<evidence type="ECO:0000313" key="6">
    <source>
        <dbReference type="EMBL" id="KAA0195128.1"/>
    </source>
</evidence>
<dbReference type="PANTHER" id="PTHR12884">
    <property type="entry name" value="60S RIBOSOMAL PROTEIN L29"/>
    <property type="match status" value="1"/>
</dbReference>
<reference evidence="6" key="2">
    <citation type="journal article" date="2018" name="Environ. Sci. Technol.">
        <title>The Toxicogenome of Hyalella azteca: A Model for Sediment Ecotoxicology and Evolutionary Toxicology.</title>
        <authorList>
            <person name="Poynton H.C."/>
            <person name="Hasenbein S."/>
            <person name="Benoit J.B."/>
            <person name="Sepulveda M.S."/>
            <person name="Poelchau M.F."/>
            <person name="Hughes D.S.T."/>
            <person name="Murali S.C."/>
            <person name="Chen S."/>
            <person name="Glastad K.M."/>
            <person name="Goodisman M.A.D."/>
            <person name="Werren J.H."/>
            <person name="Vineis J.H."/>
            <person name="Bowen J.L."/>
            <person name="Friedrich M."/>
            <person name="Jones J."/>
            <person name="Robertson H.M."/>
            <person name="Feyereisen R."/>
            <person name="Mechler-Hickson A."/>
            <person name="Mathers N."/>
            <person name="Lee C.E."/>
            <person name="Colbourne J.K."/>
            <person name="Biales A."/>
            <person name="Johnston J.S."/>
            <person name="Wellborn G.A."/>
            <person name="Rosendale A.J."/>
            <person name="Cridge A.G."/>
            <person name="Munoz-Torres M.C."/>
            <person name="Bain P.A."/>
            <person name="Manny A.R."/>
            <person name="Major K.M."/>
            <person name="Lambert F.N."/>
            <person name="Vulpe C.D."/>
            <person name="Tuck P."/>
            <person name="Blalock B.J."/>
            <person name="Lin Y.Y."/>
            <person name="Smith M.E."/>
            <person name="Ochoa-Acuna H."/>
            <person name="Chen M.M."/>
            <person name="Childers C.P."/>
            <person name="Qu J."/>
            <person name="Dugan S."/>
            <person name="Lee S.L."/>
            <person name="Chao H."/>
            <person name="Dinh H."/>
            <person name="Han Y."/>
            <person name="Doddapaneni H."/>
            <person name="Worley K.C."/>
            <person name="Muzny D.M."/>
            <person name="Gibbs R.A."/>
            <person name="Richards S."/>
        </authorList>
    </citation>
    <scope>NUCLEOTIDE SEQUENCE</scope>
    <source>
        <strain evidence="6">HAZT.00-mixed</strain>
        <tissue evidence="6">Whole organism</tissue>
    </source>
</reference>
<protein>
    <recommendedName>
        <fullName evidence="4">60S ribosomal protein L29</fullName>
    </recommendedName>
</protein>
<evidence type="ECO:0000256" key="5">
    <source>
        <dbReference type="SAM" id="MobiDB-lite"/>
    </source>
</evidence>